<gene>
    <name evidence="1" type="ORF">HON47_03280</name>
</gene>
<evidence type="ECO:0000313" key="1">
    <source>
        <dbReference type="EMBL" id="MBT4870569.1"/>
    </source>
</evidence>
<reference evidence="1" key="1">
    <citation type="journal article" date="2021" name="ISME J.">
        <title>Mercury methylation by metabolically versatile and cosmopolitan marine bacteria.</title>
        <authorList>
            <person name="Lin H."/>
            <person name="Ascher D.B."/>
            <person name="Myung Y."/>
            <person name="Lamborg C.H."/>
            <person name="Hallam S.J."/>
            <person name="Gionfriddo C.M."/>
            <person name="Holt K.E."/>
            <person name="Moreau J.W."/>
        </authorList>
    </citation>
    <scope>NUCLEOTIDE SEQUENCE</scope>
    <source>
        <strain evidence="1">SI075_bin30</strain>
    </source>
</reference>
<evidence type="ECO:0000313" key="2">
    <source>
        <dbReference type="Proteomes" id="UP000722459"/>
    </source>
</evidence>
<dbReference type="EMBL" id="JABJNZ010000046">
    <property type="protein sequence ID" value="MBT4870569.1"/>
    <property type="molecule type" value="Genomic_DNA"/>
</dbReference>
<sequence length="66" mass="7313">MAWVPGASANFYSSLISLAQKKYWAIQDTDFPEILLHSIGLKGFNETGIIDPNLVKKQLISMSVKS</sequence>
<accession>A0A8T5GF40</accession>
<dbReference type="Proteomes" id="UP000722459">
    <property type="component" value="Unassembled WGS sequence"/>
</dbReference>
<name>A0A8T5GF40_9ARCH</name>
<protein>
    <submittedName>
        <fullName evidence="1">Uncharacterized protein</fullName>
    </submittedName>
</protein>
<dbReference type="AlphaFoldDB" id="A0A8T5GF40"/>
<organism evidence="1 2">
    <name type="scientific">Candidatus Iainarchaeum sp</name>
    <dbReference type="NCBI Taxonomy" id="3101447"/>
    <lineage>
        <taxon>Archaea</taxon>
        <taxon>Candidatus Iainarchaeota</taxon>
        <taxon>Candidatus Iainarchaeia</taxon>
        <taxon>Candidatus Iainarchaeales</taxon>
        <taxon>Candidatus Iainarchaeaceae</taxon>
        <taxon>Candidatus Iainarchaeum</taxon>
    </lineage>
</organism>
<proteinExistence type="predicted"/>
<comment type="caution">
    <text evidence="1">The sequence shown here is derived from an EMBL/GenBank/DDBJ whole genome shotgun (WGS) entry which is preliminary data.</text>
</comment>